<dbReference type="RefSeq" id="WP_241552551.1">
    <property type="nucleotide sequence ID" value="NZ_JANCNS010000003.1"/>
</dbReference>
<gene>
    <name evidence="1" type="ORF">MKO06_13220</name>
</gene>
<reference evidence="1" key="1">
    <citation type="submission" date="2022-07" db="EMBL/GenBank/DDBJ databases">
        <title>Gramela sediminis sp. nov., isolated from deep-sea sediment of the Indian Ocean.</title>
        <authorList>
            <person name="Shi H."/>
        </authorList>
    </citation>
    <scope>NUCLEOTIDE SEQUENCE</scope>
    <source>
        <strain evidence="1">GC03-9</strain>
    </source>
</reference>
<accession>A0A9X2RCB8</accession>
<keyword evidence="2" id="KW-1185">Reference proteome</keyword>
<name>A0A9X2RCB8_9FLAO</name>
<dbReference type="InterPro" id="IPR029063">
    <property type="entry name" value="SAM-dependent_MTases_sf"/>
</dbReference>
<dbReference type="Gene3D" id="3.40.50.150">
    <property type="entry name" value="Vaccinia Virus protein VP39"/>
    <property type="match status" value="1"/>
</dbReference>
<dbReference type="Proteomes" id="UP001155280">
    <property type="component" value="Unassembled WGS sequence"/>
</dbReference>
<evidence type="ECO:0000313" key="1">
    <source>
        <dbReference type="EMBL" id="MCP9200875.1"/>
    </source>
</evidence>
<organism evidence="1 2">
    <name type="scientific">Christiangramia oceanisediminis</name>
    <dbReference type="NCBI Taxonomy" id="2920386"/>
    <lineage>
        <taxon>Bacteria</taxon>
        <taxon>Pseudomonadati</taxon>
        <taxon>Bacteroidota</taxon>
        <taxon>Flavobacteriia</taxon>
        <taxon>Flavobacteriales</taxon>
        <taxon>Flavobacteriaceae</taxon>
        <taxon>Christiangramia</taxon>
    </lineage>
</organism>
<protein>
    <recommendedName>
        <fullName evidence="3">Methyltransferase</fullName>
    </recommendedName>
</protein>
<dbReference type="SUPFAM" id="SSF53335">
    <property type="entry name" value="S-adenosyl-L-methionine-dependent methyltransferases"/>
    <property type="match status" value="1"/>
</dbReference>
<dbReference type="EMBL" id="JANCNS010000003">
    <property type="protein sequence ID" value="MCP9200875.1"/>
    <property type="molecule type" value="Genomic_DNA"/>
</dbReference>
<proteinExistence type="predicted"/>
<dbReference type="AlphaFoldDB" id="A0A9X2RCB8"/>
<comment type="caution">
    <text evidence="1">The sequence shown here is derived from an EMBL/GenBank/DDBJ whole genome shotgun (WGS) entry which is preliminary data.</text>
</comment>
<evidence type="ECO:0008006" key="3">
    <source>
        <dbReference type="Google" id="ProtNLM"/>
    </source>
</evidence>
<sequence>MPNKKRLKEKLKTSIQFSKNLFVTGAIKETSRRVESEICRYIPKEKDVVVVEFGMGHGNITKAILTNLSPNSRLYSFEVNGDFCEHVRQSITDPRLVIINDGAENLSKHLDIKIDSVISSIPFSFFSREMGLGIIQDDYTALNDECFYSQVLYTKFNFRKFQMVFDVCEIERFSGLPTEYIYHCKKLQNN</sequence>
<evidence type="ECO:0000313" key="2">
    <source>
        <dbReference type="Proteomes" id="UP001155280"/>
    </source>
</evidence>